<evidence type="ECO:0000313" key="1">
    <source>
        <dbReference type="EMBL" id="OAH53098.1"/>
    </source>
</evidence>
<accession>A0A177KI75</accession>
<sequence>MSNQYKKFVLNDKVDFLVYLRQLIIVSTKCLKKYDLYVKQLEEKIEELELNKRPNRKIDSEIYEEFNDKMQRNSNQLLNIFGDLQPDSMSYYKFRKILLKRNIEVKETLGDLSKELWKNLKDVNIARNWGMHEPESLLNAHLENIKEQWSKEELEIYRTRFSPIHVPNFLAYEGKWLISLLEEFKTNRKGYDELYNSMISDYEKLIEQSLEIKYVDFKVRPLESEIILPKTSLEMQLRKYEPKE</sequence>
<organism evidence="1 2">
    <name type="scientific">Domibacillus aminovorans</name>
    <dbReference type="NCBI Taxonomy" id="29332"/>
    <lineage>
        <taxon>Bacteria</taxon>
        <taxon>Bacillati</taxon>
        <taxon>Bacillota</taxon>
        <taxon>Bacilli</taxon>
        <taxon>Bacillales</taxon>
        <taxon>Bacillaceae</taxon>
        <taxon>Domibacillus</taxon>
    </lineage>
</organism>
<dbReference type="EMBL" id="LQWZ01000036">
    <property type="protein sequence ID" value="OAH53098.1"/>
    <property type="molecule type" value="Genomic_DNA"/>
</dbReference>
<gene>
    <name evidence="1" type="ORF">AWH48_12130</name>
</gene>
<evidence type="ECO:0000313" key="2">
    <source>
        <dbReference type="Proteomes" id="UP000077271"/>
    </source>
</evidence>
<reference evidence="1 2" key="1">
    <citation type="submission" date="2016-01" db="EMBL/GenBank/DDBJ databases">
        <title>Investigation of taxonomic status of Bacillus aminovorans.</title>
        <authorList>
            <person name="Verma A."/>
            <person name="Pal Y."/>
            <person name="Krishnamurthi S."/>
        </authorList>
    </citation>
    <scope>NUCLEOTIDE SEQUENCE [LARGE SCALE GENOMIC DNA]</scope>
    <source>
        <strain evidence="1 2">DSM 4337</strain>
    </source>
</reference>
<protein>
    <submittedName>
        <fullName evidence="1">Uncharacterized protein</fullName>
    </submittedName>
</protein>
<dbReference type="Proteomes" id="UP000077271">
    <property type="component" value="Unassembled WGS sequence"/>
</dbReference>
<comment type="caution">
    <text evidence="1">The sequence shown here is derived from an EMBL/GenBank/DDBJ whole genome shotgun (WGS) entry which is preliminary data.</text>
</comment>
<dbReference type="RefSeq" id="WP_063975491.1">
    <property type="nucleotide sequence ID" value="NZ_LQWZ01000036.1"/>
</dbReference>
<dbReference type="AlphaFoldDB" id="A0A177KI75"/>
<name>A0A177KI75_9BACI</name>
<proteinExistence type="predicted"/>
<dbReference type="OrthoDB" id="2966712at2"/>